<gene>
    <name evidence="2" type="ORF">GO986_09090</name>
</gene>
<dbReference type="RefSeq" id="WP_157458969.1">
    <property type="nucleotide sequence ID" value="NZ_WQLB01000009.1"/>
</dbReference>
<accession>A0A7C9M8G9</accession>
<sequence>MTLPTDPPPIAAQWTFYDTFERPVPGPDYTGGYFDGGELVLGPMLFHNGQTGINADQANSILTSELAQSRWDGGGIQLQYDLTVVLTPVIDVVNAPACGFILQGDGAMLSWDGRRLRCSGDGWEATASLPPIADNIVQRVRLTVDPVANQLQLTRNQMGLSRPLPAQYLAGMTNATLVLFISNQPGNIDTQQISARFKYLALRNGDGTADLSSGISGGGLWLGGKSWMAPGTPDNGVGSDGDLWFDTSGTGDIYQKEAGTYVVRTQLLGAPGAQGVAGATGATGPAGPTGPAGADGQDGADGVDGQDGVLVGTLPTSFLLGDATAEEGEIYTVTDLPGGLAGIQLRGLDGVEAEVAVFPTGDEDWRVLTPTDYPHELKPGYLRLKRTDDSGGVTILRALVGAGSDGPVGGGGGNPGGGFSPFTITTDARGFQTIVEGTVTTDARGFQTVTNGTATTDSRGFQTVTRSSP</sequence>
<comment type="caution">
    <text evidence="2">The sequence shown here is derived from an EMBL/GenBank/DDBJ whole genome shotgun (WGS) entry which is preliminary data.</text>
</comment>
<protein>
    <recommendedName>
        <fullName evidence="4">Collagen-like protein</fullName>
    </recommendedName>
</protein>
<feature type="region of interest" description="Disordered" evidence="1">
    <location>
        <begin position="450"/>
        <end position="469"/>
    </location>
</feature>
<feature type="compositionally biased region" description="Low complexity" evidence="1">
    <location>
        <begin position="279"/>
        <end position="297"/>
    </location>
</feature>
<dbReference type="Pfam" id="PF01391">
    <property type="entry name" value="Collagen"/>
    <property type="match status" value="1"/>
</dbReference>
<reference evidence="2 3" key="1">
    <citation type="submission" date="2019-12" db="EMBL/GenBank/DDBJ databases">
        <title>Deinococcus sp. HMF7620 Genome sequencing and assembly.</title>
        <authorList>
            <person name="Kang H."/>
            <person name="Kim H."/>
            <person name="Joh K."/>
        </authorList>
    </citation>
    <scope>NUCLEOTIDE SEQUENCE [LARGE SCALE GENOMIC DNA]</scope>
    <source>
        <strain evidence="2 3">HMF7620</strain>
    </source>
</reference>
<dbReference type="EMBL" id="WQLB01000009">
    <property type="protein sequence ID" value="MVN86919.1"/>
    <property type="molecule type" value="Genomic_DNA"/>
</dbReference>
<dbReference type="InterPro" id="IPR008160">
    <property type="entry name" value="Collagen"/>
</dbReference>
<name>A0A7C9M8G9_9DEIO</name>
<evidence type="ECO:0008006" key="4">
    <source>
        <dbReference type="Google" id="ProtNLM"/>
    </source>
</evidence>
<evidence type="ECO:0000256" key="1">
    <source>
        <dbReference type="SAM" id="MobiDB-lite"/>
    </source>
</evidence>
<proteinExistence type="predicted"/>
<organism evidence="2 3">
    <name type="scientific">Deinococcus arboris</name>
    <dbReference type="NCBI Taxonomy" id="2682977"/>
    <lineage>
        <taxon>Bacteria</taxon>
        <taxon>Thermotogati</taxon>
        <taxon>Deinococcota</taxon>
        <taxon>Deinococci</taxon>
        <taxon>Deinococcales</taxon>
        <taxon>Deinococcaceae</taxon>
        <taxon>Deinococcus</taxon>
    </lineage>
</organism>
<dbReference type="AlphaFoldDB" id="A0A7C9M8G9"/>
<feature type="region of interest" description="Disordered" evidence="1">
    <location>
        <begin position="279"/>
        <end position="307"/>
    </location>
</feature>
<dbReference type="Proteomes" id="UP000483286">
    <property type="component" value="Unassembled WGS sequence"/>
</dbReference>
<keyword evidence="3" id="KW-1185">Reference proteome</keyword>
<evidence type="ECO:0000313" key="3">
    <source>
        <dbReference type="Proteomes" id="UP000483286"/>
    </source>
</evidence>
<evidence type="ECO:0000313" key="2">
    <source>
        <dbReference type="EMBL" id="MVN86919.1"/>
    </source>
</evidence>